<dbReference type="RefSeq" id="WP_014097459.1">
    <property type="nucleotide sequence ID" value="NZ_CP010525.1"/>
</dbReference>
<dbReference type="AlphaFoldDB" id="A0AAN0WB29"/>
<accession>A0AAN0WB29</accession>
<gene>
    <name evidence="1" type="ORF">SB48_HM08orf01690</name>
</gene>
<proteinExistence type="predicted"/>
<organism evidence="1 2">
    <name type="scientific">Heyndrickxia coagulans</name>
    <name type="common">Weizmannia coagulans</name>
    <dbReference type="NCBI Taxonomy" id="1398"/>
    <lineage>
        <taxon>Bacteria</taxon>
        <taxon>Bacillati</taxon>
        <taxon>Bacillota</taxon>
        <taxon>Bacilli</taxon>
        <taxon>Bacillales</taxon>
        <taxon>Bacillaceae</taxon>
        <taxon>Heyndrickxia</taxon>
    </lineage>
</organism>
<evidence type="ECO:0000313" key="2">
    <source>
        <dbReference type="Proteomes" id="UP000032024"/>
    </source>
</evidence>
<dbReference type="EMBL" id="CP010525">
    <property type="protein sequence ID" value="AJO21896.1"/>
    <property type="molecule type" value="Genomic_DNA"/>
</dbReference>
<evidence type="ECO:0000313" key="1">
    <source>
        <dbReference type="EMBL" id="AJO21896.1"/>
    </source>
</evidence>
<sequence length="77" mass="8884">MEVKFPGVDGKEVFLDLPNSYFDRGYKKGKEEGEERLRRFIVNLLKNQVDVKLIAQASGLSEDEIMKIKRQVEGQEP</sequence>
<name>A0AAN0WB29_HEYCO</name>
<dbReference type="Proteomes" id="UP000032024">
    <property type="component" value="Chromosome"/>
</dbReference>
<keyword evidence="2" id="KW-1185">Reference proteome</keyword>
<protein>
    <submittedName>
        <fullName evidence="1">Uncharacterized protein</fullName>
    </submittedName>
</protein>
<reference evidence="2" key="1">
    <citation type="submission" date="2015-01" db="EMBL/GenBank/DDBJ databases">
        <title>Comparative genome analysis of Bacillus coagulans HM-08, Clostridium butyricum HM-68, Bacillus subtilis HM-66 and Bacillus paralicheniformis BL-09.</title>
        <authorList>
            <person name="Zhang H."/>
        </authorList>
    </citation>
    <scope>NUCLEOTIDE SEQUENCE [LARGE SCALE GENOMIC DNA]</scope>
    <source>
        <strain evidence="2">HM-08</strain>
    </source>
</reference>